<protein>
    <submittedName>
        <fullName evidence="1">Uncharacterized protein</fullName>
    </submittedName>
</protein>
<evidence type="ECO:0000313" key="1">
    <source>
        <dbReference type="EMBL" id="KAG8195687.1"/>
    </source>
</evidence>
<organism evidence="1 2">
    <name type="scientific">Oedothorax gibbosus</name>
    <dbReference type="NCBI Taxonomy" id="931172"/>
    <lineage>
        <taxon>Eukaryota</taxon>
        <taxon>Metazoa</taxon>
        <taxon>Ecdysozoa</taxon>
        <taxon>Arthropoda</taxon>
        <taxon>Chelicerata</taxon>
        <taxon>Arachnida</taxon>
        <taxon>Araneae</taxon>
        <taxon>Araneomorphae</taxon>
        <taxon>Entelegynae</taxon>
        <taxon>Araneoidea</taxon>
        <taxon>Linyphiidae</taxon>
        <taxon>Erigoninae</taxon>
        <taxon>Oedothorax</taxon>
    </lineage>
</organism>
<reference evidence="1 2" key="1">
    <citation type="journal article" date="2022" name="Nat. Ecol. Evol.">
        <title>A masculinizing supergene underlies an exaggerated male reproductive morph in a spider.</title>
        <authorList>
            <person name="Hendrickx F."/>
            <person name="De Corte Z."/>
            <person name="Sonet G."/>
            <person name="Van Belleghem S.M."/>
            <person name="Kostlbacher S."/>
            <person name="Vangestel C."/>
        </authorList>
    </citation>
    <scope>NUCLEOTIDE SEQUENCE [LARGE SCALE GENOMIC DNA]</scope>
    <source>
        <strain evidence="1">W744_W776</strain>
    </source>
</reference>
<gene>
    <name evidence="1" type="ORF">JTE90_003829</name>
</gene>
<sequence>MLTFPNNYANEHMKTRGMPWISPLCPVRPGKCTPYRGGYLGGTDGTPGVKRQKKLTLNYSIRNPDFLLSSKRIQRRIELFEEEQNAMSSRKTHDWHPSLNPRCHHHCRERSTLVHLTS</sequence>
<keyword evidence="2" id="KW-1185">Reference proteome</keyword>
<dbReference type="Proteomes" id="UP000827092">
    <property type="component" value="Unassembled WGS sequence"/>
</dbReference>
<proteinExistence type="predicted"/>
<evidence type="ECO:0000313" key="2">
    <source>
        <dbReference type="Proteomes" id="UP000827092"/>
    </source>
</evidence>
<dbReference type="EMBL" id="JAFNEN010000081">
    <property type="protein sequence ID" value="KAG8195687.1"/>
    <property type="molecule type" value="Genomic_DNA"/>
</dbReference>
<accession>A0AAV6VG85</accession>
<comment type="caution">
    <text evidence="1">The sequence shown here is derived from an EMBL/GenBank/DDBJ whole genome shotgun (WGS) entry which is preliminary data.</text>
</comment>
<name>A0AAV6VG85_9ARAC</name>
<dbReference type="AlphaFoldDB" id="A0AAV6VG85"/>